<dbReference type="InterPro" id="IPR027417">
    <property type="entry name" value="P-loop_NTPase"/>
</dbReference>
<evidence type="ECO:0000256" key="2">
    <source>
        <dbReference type="ARBA" id="ARBA00011322"/>
    </source>
</evidence>
<dbReference type="EMBL" id="JBHSLD010000014">
    <property type="protein sequence ID" value="MFC5382121.1"/>
    <property type="molecule type" value="Genomic_DNA"/>
</dbReference>
<keyword evidence="7" id="KW-1185">Reference proteome</keyword>
<dbReference type="Gene3D" id="3.40.50.300">
    <property type="entry name" value="P-loop containing nucleotide triphosphate hydrolases"/>
    <property type="match status" value="2"/>
</dbReference>
<dbReference type="InterPro" id="IPR017599">
    <property type="entry name" value="DNA_S_DndD"/>
</dbReference>
<dbReference type="Proteomes" id="UP001596122">
    <property type="component" value="Unassembled WGS sequence"/>
</dbReference>
<dbReference type="PANTHER" id="PTHR32114:SF2">
    <property type="entry name" value="ABC TRANSPORTER ABCH.3"/>
    <property type="match status" value="1"/>
</dbReference>
<dbReference type="NCBIfam" id="TIGR03185">
    <property type="entry name" value="DNA_S_dndD"/>
    <property type="match status" value="1"/>
</dbReference>
<dbReference type="InterPro" id="IPR038729">
    <property type="entry name" value="Rad50/SbcC_AAA"/>
</dbReference>
<reference evidence="7" key="1">
    <citation type="journal article" date="2019" name="Int. J. Syst. Evol. Microbiol.">
        <title>The Global Catalogue of Microorganisms (GCM) 10K type strain sequencing project: providing services to taxonomists for standard genome sequencing and annotation.</title>
        <authorList>
            <consortium name="The Broad Institute Genomics Platform"/>
            <consortium name="The Broad Institute Genome Sequencing Center for Infectious Disease"/>
            <person name="Wu L."/>
            <person name="Ma J."/>
        </authorList>
    </citation>
    <scope>NUCLEOTIDE SEQUENCE [LARGE SCALE GENOMIC DNA]</scope>
    <source>
        <strain evidence="7">CCUG 43114</strain>
    </source>
</reference>
<dbReference type="RefSeq" id="WP_340269756.1">
    <property type="nucleotide sequence ID" value="NZ_JBBEOG010000005.1"/>
</dbReference>
<evidence type="ECO:0000256" key="3">
    <source>
        <dbReference type="ARBA" id="ARBA00013368"/>
    </source>
</evidence>
<gene>
    <name evidence="6" type="primary">dndD</name>
    <name evidence="6" type="ORF">ACFPJ6_15235</name>
</gene>
<organism evidence="6 7">
    <name type="scientific">Aquipuribacter nitratireducens</name>
    <dbReference type="NCBI Taxonomy" id="650104"/>
    <lineage>
        <taxon>Bacteria</taxon>
        <taxon>Bacillati</taxon>
        <taxon>Actinomycetota</taxon>
        <taxon>Actinomycetes</taxon>
        <taxon>Micrococcales</taxon>
        <taxon>Intrasporangiaceae</taxon>
        <taxon>Aquipuribacter</taxon>
    </lineage>
</organism>
<comment type="caution">
    <text evidence="6">The sequence shown here is derived from an EMBL/GenBank/DDBJ whole genome shotgun (WGS) entry which is preliminary data.</text>
</comment>
<sequence length="658" mass="72756">MIINRLALHNVGTFAGRHVLDLTPPSEAKPVVLVGGLNGAGKTTILESIQLALYGALIHASARRTGSYENYLRGLVHRGVPLSEGASIELTFTAHQEGAEHTYWIRRSWKSTGASIREILLVSVDGRHNQSLTATWNEHVETFLPRGIAGLFFFDGEQIEALADMERSRQVLGSALAALLGLDLVDRLTTDLVVLRRRHRGQQVPEELRQAIEEKQQLVTAHRHAEEASAEAEAARRTEVERCEKLVHETTEAYRAAGGGLLEQHEAIESTASMVRAGVAQCEDEIRHELGESTPLLQVEGLLSRLVEQARAEDEVRRDALVIEAFSSRDDLLLERLRDAKVEVGAIQAIEQFLTEDREQRRSSVASTDNVTGLTNLPALQGLLATTMPEARKRLKSALERRARLKAELDQAERMLGAIPEPEALAPLRQAREEARDALLRAEAALALAAEMLQTARADRAKAHAAYETALDKAAQANLAVDDDRRLVEHVEKVRDTLERLRVAATKRHLDRISELILEALGALLRKEKLITDVRIDPETHTVALTGADGHPLPANDLSAGERQLLAVALLWGLARAAGQPLPVVIDTPLGRLDGSHRQHLLERYFPQASHQVVLLSTDTEIDEEAFDRIALYVGRAYHLKFDPATNATNIEDGYFWE</sequence>
<proteinExistence type="inferred from homology"/>
<evidence type="ECO:0000256" key="1">
    <source>
        <dbReference type="ARBA" id="ARBA00006930"/>
    </source>
</evidence>
<evidence type="ECO:0000313" key="7">
    <source>
        <dbReference type="Proteomes" id="UP001596122"/>
    </source>
</evidence>
<evidence type="ECO:0000313" key="6">
    <source>
        <dbReference type="EMBL" id="MFC5382121.1"/>
    </source>
</evidence>
<dbReference type="PANTHER" id="PTHR32114">
    <property type="entry name" value="ABC TRANSPORTER ABCH.3"/>
    <property type="match status" value="1"/>
</dbReference>
<name>A0ABW0GTH3_9MICO</name>
<comment type="similarity">
    <text evidence="1">Belongs to the SMC family. SbcC subfamily.</text>
</comment>
<accession>A0ABW0GTH3</accession>
<keyword evidence="4" id="KW-0175">Coiled coil</keyword>
<evidence type="ECO:0000256" key="4">
    <source>
        <dbReference type="SAM" id="Coils"/>
    </source>
</evidence>
<feature type="domain" description="Rad50/SbcC-type AAA" evidence="5">
    <location>
        <begin position="5"/>
        <end position="218"/>
    </location>
</feature>
<protein>
    <recommendedName>
        <fullName evidence="3">Nuclease SbcCD subunit C</fullName>
    </recommendedName>
</protein>
<evidence type="ECO:0000259" key="5">
    <source>
        <dbReference type="Pfam" id="PF13476"/>
    </source>
</evidence>
<feature type="coiled-coil region" evidence="4">
    <location>
        <begin position="388"/>
        <end position="448"/>
    </location>
</feature>
<comment type="subunit">
    <text evidence="2">Heterodimer of SbcC and SbcD.</text>
</comment>
<dbReference type="SUPFAM" id="SSF52540">
    <property type="entry name" value="P-loop containing nucleoside triphosphate hydrolases"/>
    <property type="match status" value="1"/>
</dbReference>
<dbReference type="Pfam" id="PF13476">
    <property type="entry name" value="AAA_23"/>
    <property type="match status" value="1"/>
</dbReference>